<reference evidence="2 3" key="1">
    <citation type="submission" date="2016-06" db="EMBL/GenBank/DDBJ databases">
        <title>Evolution of pathogenesis and genome organization in the Tremellales.</title>
        <authorList>
            <person name="Cuomo C."/>
            <person name="Litvintseva A."/>
            <person name="Heitman J."/>
            <person name="Chen Y."/>
            <person name="Sun S."/>
            <person name="Springer D."/>
            <person name="Dromer F."/>
            <person name="Young S."/>
            <person name="Zeng Q."/>
            <person name="Chapman S."/>
            <person name="Gujja S."/>
            <person name="Saif S."/>
            <person name="Birren B."/>
        </authorList>
    </citation>
    <scope>NUCLEOTIDE SEQUENCE [LARGE SCALE GENOMIC DNA]</scope>
    <source>
        <strain evidence="2 3">CBS 7118</strain>
    </source>
</reference>
<dbReference type="RefSeq" id="XP_019035511.1">
    <property type="nucleotide sequence ID" value="XM_019172569.1"/>
</dbReference>
<dbReference type="EMBL" id="AWGH01000001">
    <property type="protein sequence ID" value="ODO08655.1"/>
    <property type="molecule type" value="Genomic_DNA"/>
</dbReference>
<feature type="region of interest" description="Disordered" evidence="1">
    <location>
        <begin position="71"/>
        <end position="103"/>
    </location>
</feature>
<comment type="caution">
    <text evidence="2">The sequence shown here is derived from an EMBL/GenBank/DDBJ whole genome shotgun (WGS) entry which is preliminary data.</text>
</comment>
<accession>A0A1E3K6M9</accession>
<keyword evidence="3" id="KW-1185">Reference proteome</keyword>
<organism evidence="2 3">
    <name type="scientific">Cryptococcus wingfieldii CBS 7118</name>
    <dbReference type="NCBI Taxonomy" id="1295528"/>
    <lineage>
        <taxon>Eukaryota</taxon>
        <taxon>Fungi</taxon>
        <taxon>Dikarya</taxon>
        <taxon>Basidiomycota</taxon>
        <taxon>Agaricomycotina</taxon>
        <taxon>Tremellomycetes</taxon>
        <taxon>Tremellales</taxon>
        <taxon>Cryptococcaceae</taxon>
        <taxon>Cryptococcus</taxon>
    </lineage>
</organism>
<proteinExistence type="predicted"/>
<feature type="compositionally biased region" description="Gly residues" evidence="1">
    <location>
        <begin position="82"/>
        <end position="93"/>
    </location>
</feature>
<dbReference type="GeneID" id="30189601"/>
<protein>
    <submittedName>
        <fullName evidence="2">Uncharacterized protein</fullName>
    </submittedName>
</protein>
<evidence type="ECO:0000313" key="3">
    <source>
        <dbReference type="Proteomes" id="UP000094819"/>
    </source>
</evidence>
<evidence type="ECO:0000313" key="2">
    <source>
        <dbReference type="EMBL" id="ODO08655.1"/>
    </source>
</evidence>
<sequence>MRDHDAVRASSGEEQVFISPYTSTPCDTGISLPAAGLCASDSPHGALSPVTSSLGWPDDAWAASVSVRPQASGLSAPAPLRDGGGMAGEGQKAGGRKLRSLVK</sequence>
<name>A0A1E3K6M9_9TREE</name>
<feature type="compositionally biased region" description="Basic residues" evidence="1">
    <location>
        <begin position="94"/>
        <end position="103"/>
    </location>
</feature>
<gene>
    <name evidence="2" type="ORF">L198_00387</name>
</gene>
<dbReference type="AlphaFoldDB" id="A0A1E3K6M9"/>
<dbReference type="Proteomes" id="UP000094819">
    <property type="component" value="Unassembled WGS sequence"/>
</dbReference>
<evidence type="ECO:0000256" key="1">
    <source>
        <dbReference type="SAM" id="MobiDB-lite"/>
    </source>
</evidence>